<dbReference type="AlphaFoldDB" id="E4XSF3"/>
<dbReference type="InterPro" id="IPR015915">
    <property type="entry name" value="Kelch-typ_b-propeller"/>
</dbReference>
<dbReference type="Proteomes" id="UP000001307">
    <property type="component" value="Unassembled WGS sequence"/>
</dbReference>
<organism evidence="1">
    <name type="scientific">Oikopleura dioica</name>
    <name type="common">Tunicate</name>
    <dbReference type="NCBI Taxonomy" id="34765"/>
    <lineage>
        <taxon>Eukaryota</taxon>
        <taxon>Metazoa</taxon>
        <taxon>Chordata</taxon>
        <taxon>Tunicata</taxon>
        <taxon>Appendicularia</taxon>
        <taxon>Copelata</taxon>
        <taxon>Oikopleuridae</taxon>
        <taxon>Oikopleura</taxon>
    </lineage>
</organism>
<protein>
    <submittedName>
        <fullName evidence="1">Uncharacterized protein</fullName>
    </submittedName>
</protein>
<dbReference type="Gene3D" id="2.120.10.80">
    <property type="entry name" value="Kelch-type beta propeller"/>
    <property type="match status" value="1"/>
</dbReference>
<reference evidence="1" key="1">
    <citation type="journal article" date="2010" name="Science">
        <title>Plasticity of animal genome architecture unmasked by rapid evolution of a pelagic tunicate.</title>
        <authorList>
            <person name="Denoeud F."/>
            <person name="Henriet S."/>
            <person name="Mungpakdee S."/>
            <person name="Aury J.M."/>
            <person name="Da Silva C."/>
            <person name="Brinkmann H."/>
            <person name="Mikhaleva J."/>
            <person name="Olsen L.C."/>
            <person name="Jubin C."/>
            <person name="Canestro C."/>
            <person name="Bouquet J.M."/>
            <person name="Danks G."/>
            <person name="Poulain J."/>
            <person name="Campsteijn C."/>
            <person name="Adamski M."/>
            <person name="Cross I."/>
            <person name="Yadetie F."/>
            <person name="Muffato M."/>
            <person name="Louis A."/>
            <person name="Butcher S."/>
            <person name="Tsagkogeorga G."/>
            <person name="Konrad A."/>
            <person name="Singh S."/>
            <person name="Jensen M.F."/>
            <person name="Cong E.H."/>
            <person name="Eikeseth-Otteraa H."/>
            <person name="Noel B."/>
            <person name="Anthouard V."/>
            <person name="Porcel B.M."/>
            <person name="Kachouri-Lafond R."/>
            <person name="Nishino A."/>
            <person name="Ugolini M."/>
            <person name="Chourrout P."/>
            <person name="Nishida H."/>
            <person name="Aasland R."/>
            <person name="Huzurbazar S."/>
            <person name="Westhof E."/>
            <person name="Delsuc F."/>
            <person name="Lehrach H."/>
            <person name="Reinhardt R."/>
            <person name="Weissenbach J."/>
            <person name="Roy S.W."/>
            <person name="Artiguenave F."/>
            <person name="Postlethwait J.H."/>
            <person name="Manak J.R."/>
            <person name="Thompson E.M."/>
            <person name="Jaillon O."/>
            <person name="Du Pasquier L."/>
            <person name="Boudinot P."/>
            <person name="Liberles D.A."/>
            <person name="Volff J.N."/>
            <person name="Philippe H."/>
            <person name="Lenhard B."/>
            <person name="Roest Crollius H."/>
            <person name="Wincker P."/>
            <person name="Chourrout D."/>
        </authorList>
    </citation>
    <scope>NUCLEOTIDE SEQUENCE [LARGE SCALE GENOMIC DNA]</scope>
</reference>
<dbReference type="EMBL" id="FN653134">
    <property type="protein sequence ID" value="CBY12665.1"/>
    <property type="molecule type" value="Genomic_DNA"/>
</dbReference>
<proteinExistence type="predicted"/>
<dbReference type="SUPFAM" id="SSF117281">
    <property type="entry name" value="Kelch motif"/>
    <property type="match status" value="1"/>
</dbReference>
<name>E4XSF3_OIKDI</name>
<accession>E4XSF3</accession>
<keyword evidence="2" id="KW-1185">Reference proteome</keyword>
<gene>
    <name evidence="1" type="ORF">GSOID_T00002107001</name>
</gene>
<sequence>MSAIQFSSMIAPVTPPPMCPDLDKYEICTTSCGATLDSCKEACYPADYGCPSRCDGAFLDCKYACPCDTGCPQGCSGCANPICEASDYLLIVNSWQAWDNLGFLVNLSTDQISFASVNYNEVDTDDACYAFMKGQHYILGGYFNTITIDVDGCELRTTGLLEVQHIDGMWGSCAVYNDLTYLCFDEEGVDEFGCQTFDGSNQNVIAAKSNSAHDWSSMAVYDDKMWVVGGCGVETGGCHNIVEAFDGNSWSISVPHADGALVGHLVLGDAFGLYTINEVASSGIQYDVQRFDGFAWTKIGELSQAHATSYSVNSGKIVNGYAFVGEDELDKVRLDEDEFFARSLGNDPNGEDMLLYYAPMILVDGPRCAM</sequence>
<dbReference type="OrthoDB" id="10347963at2759"/>
<dbReference type="InParanoid" id="E4XSF3"/>
<evidence type="ECO:0000313" key="2">
    <source>
        <dbReference type="Proteomes" id="UP000001307"/>
    </source>
</evidence>
<evidence type="ECO:0000313" key="1">
    <source>
        <dbReference type="EMBL" id="CBY12665.1"/>
    </source>
</evidence>